<reference evidence="2" key="1">
    <citation type="journal article" date="2014" name="Front. Microbiol.">
        <title>High frequency of phylogenetically diverse reductive dehalogenase-homologous genes in deep subseafloor sedimentary metagenomes.</title>
        <authorList>
            <person name="Kawai M."/>
            <person name="Futagami T."/>
            <person name="Toyoda A."/>
            <person name="Takaki Y."/>
            <person name="Nishi S."/>
            <person name="Hori S."/>
            <person name="Arai W."/>
            <person name="Tsubouchi T."/>
            <person name="Morono Y."/>
            <person name="Uchiyama I."/>
            <person name="Ito T."/>
            <person name="Fujiyama A."/>
            <person name="Inagaki F."/>
            <person name="Takami H."/>
        </authorList>
    </citation>
    <scope>NUCLEOTIDE SEQUENCE</scope>
    <source>
        <strain evidence="2">Expedition CK06-06</strain>
    </source>
</reference>
<proteinExistence type="predicted"/>
<dbReference type="InterPro" id="IPR011254">
    <property type="entry name" value="Prismane-like_sf"/>
</dbReference>
<gene>
    <name evidence="2" type="ORF">S06H3_47393</name>
</gene>
<feature type="non-terminal residue" evidence="2">
    <location>
        <position position="1"/>
    </location>
</feature>
<dbReference type="InterPro" id="IPR004461">
    <property type="entry name" value="CO_DH/Ac-CoA_synth_bsu"/>
</dbReference>
<comment type="caution">
    <text evidence="2">The sequence shown here is derived from an EMBL/GenBank/DDBJ whole genome shotgun (WGS) entry which is preliminary data.</text>
</comment>
<dbReference type="PANTHER" id="PTHR42281">
    <property type="match status" value="1"/>
</dbReference>
<dbReference type="AlphaFoldDB" id="X1MRR2"/>
<dbReference type="GO" id="GO:0006084">
    <property type="term" value="P:acetyl-CoA metabolic process"/>
    <property type="evidence" value="ECO:0007669"/>
    <property type="project" value="InterPro"/>
</dbReference>
<evidence type="ECO:0000313" key="2">
    <source>
        <dbReference type="EMBL" id="GAI33973.1"/>
    </source>
</evidence>
<dbReference type="Pfam" id="PF19436">
    <property type="entry name" value="ACS_CODH_B_C"/>
    <property type="match status" value="1"/>
</dbReference>
<dbReference type="GO" id="GO:0043885">
    <property type="term" value="F:anaerobic carbon-monoxide dehydrogenase activity"/>
    <property type="evidence" value="ECO:0007669"/>
    <property type="project" value="InterPro"/>
</dbReference>
<dbReference type="PANTHER" id="PTHR42281:SF1">
    <property type="entry name" value="ACETYL-COA DECARBONYLASE_SYNTHASE COMPLEX SUBUNIT BETA 1"/>
    <property type="match status" value="1"/>
</dbReference>
<evidence type="ECO:0000259" key="1">
    <source>
        <dbReference type="Pfam" id="PF19436"/>
    </source>
</evidence>
<dbReference type="InterPro" id="IPR045822">
    <property type="entry name" value="ACS_CODH_B_C"/>
</dbReference>
<name>X1MRR2_9ZZZZ</name>
<dbReference type="Gene3D" id="3.40.1470.10">
    <property type="entry name" value="Bifunctional carbon monoxide dehydrogenase/acetyl-coa synthase(codh/acs), Chain M, domain 5"/>
    <property type="match status" value="1"/>
</dbReference>
<protein>
    <recommendedName>
        <fullName evidence="1">CO dehydrogenase/acetyl-CoA synthase complex beta subunit C-terminal domain-containing protein</fullName>
    </recommendedName>
</protein>
<dbReference type="EMBL" id="BARV01029766">
    <property type="protein sequence ID" value="GAI33973.1"/>
    <property type="molecule type" value="Genomic_DNA"/>
</dbReference>
<dbReference type="SUPFAM" id="SSF56821">
    <property type="entry name" value="Prismane protein-like"/>
    <property type="match status" value="1"/>
</dbReference>
<feature type="domain" description="CO dehydrogenase/acetyl-CoA synthase complex beta subunit C-terminal" evidence="1">
    <location>
        <begin position="1"/>
        <end position="112"/>
    </location>
</feature>
<accession>X1MRR2</accession>
<sequence>EYMEATPCGMKFTTLAGTIGGGVSTPGFVGHGKYNITQRKFIIGDGGILRMVWMPKGLKEEIGERFKARAEEMGVPDLLDKIADETIGVSEEEILPFLTEKGHPALTMESML</sequence>
<organism evidence="2">
    <name type="scientific">marine sediment metagenome</name>
    <dbReference type="NCBI Taxonomy" id="412755"/>
    <lineage>
        <taxon>unclassified sequences</taxon>
        <taxon>metagenomes</taxon>
        <taxon>ecological metagenomes</taxon>
    </lineage>
</organism>